<accession>A0ABT0WI38</accession>
<proteinExistence type="predicted"/>
<organism evidence="1 2">
    <name type="scientific">Neobacillus pocheonensis</name>
    <dbReference type="NCBI Taxonomy" id="363869"/>
    <lineage>
        <taxon>Bacteria</taxon>
        <taxon>Bacillati</taxon>
        <taxon>Bacillota</taxon>
        <taxon>Bacilli</taxon>
        <taxon>Bacillales</taxon>
        <taxon>Bacillaceae</taxon>
        <taxon>Neobacillus</taxon>
    </lineage>
</organism>
<comment type="caution">
    <text evidence="1">The sequence shown here is derived from an EMBL/GenBank/DDBJ whole genome shotgun (WGS) entry which is preliminary data.</text>
</comment>
<dbReference type="InterPro" id="IPR050639">
    <property type="entry name" value="SSR_resolvase"/>
</dbReference>
<reference evidence="1 2" key="1">
    <citation type="submission" date="2022-06" db="EMBL/GenBank/DDBJ databases">
        <authorList>
            <person name="Jeon C.O."/>
        </authorList>
    </citation>
    <scope>NUCLEOTIDE SEQUENCE [LARGE SCALE GENOMIC DNA]</scope>
    <source>
        <strain evidence="1 2">KCTC 13943</strain>
    </source>
</reference>
<dbReference type="EMBL" id="JAMQCR010000002">
    <property type="protein sequence ID" value="MCM2535149.1"/>
    <property type="molecule type" value="Genomic_DNA"/>
</dbReference>
<sequence length="138" mass="16373">MDLQRYLEEQKKELAERLHAKREELREAGRWVGGPLPLGYDCWRGMLQPNPIESEVVKTVFKLVKEMTVQEAFEKTKEMELTNKKGKPVARSSLYRMFEPLRVDIYLGNKYETPILKEEDVPEAIMEKYLKWKETSHQ</sequence>
<name>A0ABT0WI38_9BACI</name>
<dbReference type="PANTHER" id="PTHR30461:SF23">
    <property type="entry name" value="DNA RECOMBINASE-RELATED"/>
    <property type="match status" value="1"/>
</dbReference>
<keyword evidence="2" id="KW-1185">Reference proteome</keyword>
<evidence type="ECO:0000313" key="2">
    <source>
        <dbReference type="Proteomes" id="UP001523262"/>
    </source>
</evidence>
<dbReference type="Proteomes" id="UP001523262">
    <property type="component" value="Unassembled WGS sequence"/>
</dbReference>
<dbReference type="Gene3D" id="3.90.1750.20">
    <property type="entry name" value="Putative Large Serine Recombinase, Chain B, Domain 2"/>
    <property type="match status" value="1"/>
</dbReference>
<evidence type="ECO:0000313" key="1">
    <source>
        <dbReference type="EMBL" id="MCM2535149.1"/>
    </source>
</evidence>
<protein>
    <submittedName>
        <fullName evidence="1">Uncharacterized protein</fullName>
    </submittedName>
</protein>
<dbReference type="InterPro" id="IPR038109">
    <property type="entry name" value="DNA_bind_recomb_sf"/>
</dbReference>
<gene>
    <name evidence="1" type="ORF">NDK43_25905</name>
</gene>
<dbReference type="PANTHER" id="PTHR30461">
    <property type="entry name" value="DNA-INVERTASE FROM LAMBDOID PROPHAGE"/>
    <property type="match status" value="1"/>
</dbReference>